<organism evidence="2 3">
    <name type="scientific">Coralloluteibacterium thermophilum</name>
    <dbReference type="NCBI Taxonomy" id="2707049"/>
    <lineage>
        <taxon>Bacteria</taxon>
        <taxon>Pseudomonadati</taxon>
        <taxon>Pseudomonadota</taxon>
        <taxon>Gammaproteobacteria</taxon>
        <taxon>Lysobacterales</taxon>
        <taxon>Lysobacteraceae</taxon>
        <taxon>Coralloluteibacterium</taxon>
    </lineage>
</organism>
<feature type="signal peptide" evidence="1">
    <location>
        <begin position="1"/>
        <end position="19"/>
    </location>
</feature>
<gene>
    <name evidence="2" type="ORF">ACFO3Q_08420</name>
</gene>
<name>A0ABV9NKE8_9GAMM</name>
<evidence type="ECO:0000313" key="3">
    <source>
        <dbReference type="Proteomes" id="UP001595892"/>
    </source>
</evidence>
<dbReference type="PROSITE" id="PS51257">
    <property type="entry name" value="PROKAR_LIPOPROTEIN"/>
    <property type="match status" value="1"/>
</dbReference>
<dbReference type="RefSeq" id="WP_377004215.1">
    <property type="nucleotide sequence ID" value="NZ_JBHSGG010000023.1"/>
</dbReference>
<dbReference type="Proteomes" id="UP001595892">
    <property type="component" value="Unassembled WGS sequence"/>
</dbReference>
<sequence length="229" mass="24424">MRRLAGLLALALLAGCATTGTNGTTRPGLAAVEVDGDTLVYRGPIEAWGFEQAHALLEMDVGIRRLAIASGGGSIEIGMLLGALVRDHGLDVRILAPGCYSSCANYVFPAGRRKTIDPGAVVAWHGSAIQERWDVPDEHEEALELYLAEARARQAAFFRSIGVDEQVTVIGQQLGCACTWFLTAEDMARFGIRDVEVPPGYAATQVAVDDQANVRLLELPATLPPPPAF</sequence>
<evidence type="ECO:0000256" key="1">
    <source>
        <dbReference type="SAM" id="SignalP"/>
    </source>
</evidence>
<accession>A0ABV9NKE8</accession>
<keyword evidence="3" id="KW-1185">Reference proteome</keyword>
<dbReference type="SUPFAM" id="SSF52096">
    <property type="entry name" value="ClpP/crotonase"/>
    <property type="match status" value="1"/>
</dbReference>
<evidence type="ECO:0000313" key="2">
    <source>
        <dbReference type="EMBL" id="MFC4728190.1"/>
    </source>
</evidence>
<feature type="chain" id="PRO_5045062765" evidence="1">
    <location>
        <begin position="20"/>
        <end position="229"/>
    </location>
</feature>
<dbReference type="EMBL" id="JBHSGG010000023">
    <property type="protein sequence ID" value="MFC4728190.1"/>
    <property type="molecule type" value="Genomic_DNA"/>
</dbReference>
<protein>
    <submittedName>
        <fullName evidence="2">Uncharacterized protein</fullName>
    </submittedName>
</protein>
<keyword evidence="1" id="KW-0732">Signal</keyword>
<proteinExistence type="predicted"/>
<dbReference type="InterPro" id="IPR029045">
    <property type="entry name" value="ClpP/crotonase-like_dom_sf"/>
</dbReference>
<reference evidence="3" key="1">
    <citation type="journal article" date="2019" name="Int. J. Syst. Evol. Microbiol.">
        <title>The Global Catalogue of Microorganisms (GCM) 10K type strain sequencing project: providing services to taxonomists for standard genome sequencing and annotation.</title>
        <authorList>
            <consortium name="The Broad Institute Genomics Platform"/>
            <consortium name="The Broad Institute Genome Sequencing Center for Infectious Disease"/>
            <person name="Wu L."/>
            <person name="Ma J."/>
        </authorList>
    </citation>
    <scope>NUCLEOTIDE SEQUENCE [LARGE SCALE GENOMIC DNA]</scope>
    <source>
        <strain evidence="3">CGMCC 1.13574</strain>
    </source>
</reference>
<comment type="caution">
    <text evidence="2">The sequence shown here is derived from an EMBL/GenBank/DDBJ whole genome shotgun (WGS) entry which is preliminary data.</text>
</comment>